<dbReference type="PANTHER" id="PTHR34448:SF1">
    <property type="entry name" value="BLL6088 PROTEIN"/>
    <property type="match status" value="1"/>
</dbReference>
<evidence type="ECO:0000256" key="5">
    <source>
        <dbReference type="ARBA" id="ARBA00022438"/>
    </source>
</evidence>
<gene>
    <name evidence="10" type="ORF">SCFA_110030</name>
</gene>
<dbReference type="GO" id="GO:0008237">
    <property type="term" value="F:metallopeptidase activity"/>
    <property type="evidence" value="ECO:0007669"/>
    <property type="project" value="UniProtKB-KW"/>
</dbReference>
<comment type="cofactor">
    <cofactor evidence="1">
        <name>Co(2+)</name>
        <dbReference type="ChEBI" id="CHEBI:48828"/>
    </cofactor>
</comment>
<evidence type="ECO:0000256" key="1">
    <source>
        <dbReference type="ARBA" id="ARBA00001941"/>
    </source>
</evidence>
<evidence type="ECO:0000256" key="7">
    <source>
        <dbReference type="ARBA" id="ARBA00022723"/>
    </source>
</evidence>
<accession>A0A485LWQ6</accession>
<dbReference type="PANTHER" id="PTHR34448">
    <property type="entry name" value="AMINOPEPTIDASE"/>
    <property type="match status" value="1"/>
</dbReference>
<keyword evidence="5 10" id="KW-0031">Aminopeptidase</keyword>
<evidence type="ECO:0000256" key="4">
    <source>
        <dbReference type="ARBA" id="ARBA00008236"/>
    </source>
</evidence>
<dbReference type="GO" id="GO:0006508">
    <property type="term" value="P:proteolysis"/>
    <property type="evidence" value="ECO:0007669"/>
    <property type="project" value="UniProtKB-KW"/>
</dbReference>
<dbReference type="InterPro" id="IPR035097">
    <property type="entry name" value="M29_N-terminal"/>
</dbReference>
<dbReference type="EC" id="3.4.11.-" evidence="10"/>
<evidence type="ECO:0000256" key="2">
    <source>
        <dbReference type="ARBA" id="ARBA00001946"/>
    </source>
</evidence>
<keyword evidence="7" id="KW-0479">Metal-binding</keyword>
<dbReference type="InterPro" id="IPR052170">
    <property type="entry name" value="M29_Exopeptidase"/>
</dbReference>
<evidence type="ECO:0000256" key="6">
    <source>
        <dbReference type="ARBA" id="ARBA00022670"/>
    </source>
</evidence>
<keyword evidence="6" id="KW-0645">Protease</keyword>
<name>A0A485LWQ6_9ZZZZ</name>
<dbReference type="Gene3D" id="3.40.1830.10">
    <property type="entry name" value="Thermophilic metalloprotease (M29)"/>
    <property type="match status" value="1"/>
</dbReference>
<comment type="cofactor">
    <cofactor evidence="2">
        <name>Mg(2+)</name>
        <dbReference type="ChEBI" id="CHEBI:18420"/>
    </cofactor>
</comment>
<sequence>MLTPTQLERYADVLIWGLQTARTERYKKGDLIMIRYDRAALPLAEVLYPRLMDMGFNTVQRMSLTEKMEQDFYRLSDNQQLVFKTPGDQELFSALNGSISLRAPSSITHLSAVDPERIGRAAVARKYLSDILDARESQGLFGWTLCICPTEELARHAGLTMEEYTDQIVKACFLNRRDPVSHWKDIYKDAQAIKKWLNSLKVKFFKIESEHMDLEIFPGEFRKWIGISGHNIPSFELFLSPDWRGTSGVYYADQPTYRSGNYARGIRLEFCKGSAVSVEAQEGRDFVQKQLTMDEGANKVGEFSLTDKRFSKIDRFMANTLYDENYGGKSGNCHIALGASYSDTFDGNPAELTKEKKARLGFNDSALHWDLVNTEDKRVVAFLETGEKKTIYEKGMFAY</sequence>
<evidence type="ECO:0000256" key="8">
    <source>
        <dbReference type="ARBA" id="ARBA00022801"/>
    </source>
</evidence>
<evidence type="ECO:0000313" key="10">
    <source>
        <dbReference type="EMBL" id="VFU11567.1"/>
    </source>
</evidence>
<evidence type="ECO:0000256" key="9">
    <source>
        <dbReference type="ARBA" id="ARBA00023049"/>
    </source>
</evidence>
<dbReference type="GO" id="GO:0004177">
    <property type="term" value="F:aminopeptidase activity"/>
    <property type="evidence" value="ECO:0007669"/>
    <property type="project" value="UniProtKB-KW"/>
</dbReference>
<dbReference type="EMBL" id="CAADRM010000013">
    <property type="protein sequence ID" value="VFU11567.1"/>
    <property type="molecule type" value="Genomic_DNA"/>
</dbReference>
<comment type="cofactor">
    <cofactor evidence="3">
        <name>Zn(2+)</name>
        <dbReference type="ChEBI" id="CHEBI:29105"/>
    </cofactor>
</comment>
<dbReference type="SUPFAM" id="SSF144052">
    <property type="entry name" value="Thermophilic metalloprotease-like"/>
    <property type="match status" value="1"/>
</dbReference>
<keyword evidence="8 10" id="KW-0378">Hydrolase</keyword>
<proteinExistence type="inferred from homology"/>
<comment type="similarity">
    <text evidence="4">Belongs to the peptidase M29 family.</text>
</comment>
<organism evidence="10">
    <name type="scientific">anaerobic digester metagenome</name>
    <dbReference type="NCBI Taxonomy" id="1263854"/>
    <lineage>
        <taxon>unclassified sequences</taxon>
        <taxon>metagenomes</taxon>
        <taxon>ecological metagenomes</taxon>
    </lineage>
</organism>
<dbReference type="Pfam" id="PF02073">
    <property type="entry name" value="Peptidase_M29"/>
    <property type="match status" value="1"/>
</dbReference>
<protein>
    <submittedName>
        <fullName evidence="10">Aminopeptidase T</fullName>
        <ecNumber evidence="10">3.4.11.-</ecNumber>
    </submittedName>
</protein>
<dbReference type="GO" id="GO:0046872">
    <property type="term" value="F:metal ion binding"/>
    <property type="evidence" value="ECO:0007669"/>
    <property type="project" value="UniProtKB-KW"/>
</dbReference>
<keyword evidence="9" id="KW-0482">Metalloprotease</keyword>
<dbReference type="InterPro" id="IPR000787">
    <property type="entry name" value="Peptidase_M29"/>
</dbReference>
<evidence type="ECO:0000256" key="3">
    <source>
        <dbReference type="ARBA" id="ARBA00001947"/>
    </source>
</evidence>
<reference evidence="10" key="1">
    <citation type="submission" date="2019-03" db="EMBL/GenBank/DDBJ databases">
        <authorList>
            <person name="Hao L."/>
        </authorList>
    </citation>
    <scope>NUCLEOTIDE SEQUENCE</scope>
</reference>
<dbReference type="AlphaFoldDB" id="A0A485LWQ6"/>